<dbReference type="NCBIfam" id="TIGR02937">
    <property type="entry name" value="sigma70-ECF"/>
    <property type="match status" value="1"/>
</dbReference>
<dbReference type="Pfam" id="PF04542">
    <property type="entry name" value="Sigma70_r2"/>
    <property type="match status" value="1"/>
</dbReference>
<organism evidence="7 8">
    <name type="scientific">Pseudoalteromonas ulvae</name>
    <dbReference type="NCBI Taxonomy" id="107327"/>
    <lineage>
        <taxon>Bacteria</taxon>
        <taxon>Pseudomonadati</taxon>
        <taxon>Pseudomonadota</taxon>
        <taxon>Gammaproteobacteria</taxon>
        <taxon>Alteromonadales</taxon>
        <taxon>Pseudoalteromonadaceae</taxon>
        <taxon>Pseudoalteromonas</taxon>
    </lineage>
</organism>
<dbReference type="InterPro" id="IPR036388">
    <property type="entry name" value="WH-like_DNA-bd_sf"/>
</dbReference>
<keyword evidence="4" id="KW-0804">Transcription</keyword>
<reference evidence="7 8" key="1">
    <citation type="submission" date="2017-02" db="EMBL/GenBank/DDBJ databases">
        <title>Pseudoalteromonas ulvae TC14 Genome.</title>
        <authorList>
            <person name="Molmeret M."/>
        </authorList>
    </citation>
    <scope>NUCLEOTIDE SEQUENCE [LARGE SCALE GENOMIC DNA]</scope>
    <source>
        <strain evidence="7">TC14</strain>
    </source>
</reference>
<dbReference type="Pfam" id="PF08281">
    <property type="entry name" value="Sigma70_r4_2"/>
    <property type="match status" value="1"/>
</dbReference>
<evidence type="ECO:0000256" key="4">
    <source>
        <dbReference type="ARBA" id="ARBA00023163"/>
    </source>
</evidence>
<evidence type="ECO:0000259" key="5">
    <source>
        <dbReference type="Pfam" id="PF04542"/>
    </source>
</evidence>
<dbReference type="Gene3D" id="1.10.10.10">
    <property type="entry name" value="Winged helix-like DNA-binding domain superfamily/Winged helix DNA-binding domain"/>
    <property type="match status" value="1"/>
</dbReference>
<name>A0A244CNF5_PSEDV</name>
<evidence type="ECO:0000256" key="2">
    <source>
        <dbReference type="ARBA" id="ARBA00023015"/>
    </source>
</evidence>
<dbReference type="AlphaFoldDB" id="A0A244CNF5"/>
<dbReference type="SUPFAM" id="SSF88946">
    <property type="entry name" value="Sigma2 domain of RNA polymerase sigma factors"/>
    <property type="match status" value="1"/>
</dbReference>
<dbReference type="Proteomes" id="UP000194841">
    <property type="component" value="Unassembled WGS sequence"/>
</dbReference>
<proteinExistence type="inferred from homology"/>
<keyword evidence="8" id="KW-1185">Reference proteome</keyword>
<dbReference type="InterPro" id="IPR014284">
    <property type="entry name" value="RNA_pol_sigma-70_dom"/>
</dbReference>
<accession>A0A244CNF5</accession>
<dbReference type="RefSeq" id="WP_086744621.1">
    <property type="nucleotide sequence ID" value="NZ_MWPV01000004.1"/>
</dbReference>
<dbReference type="GO" id="GO:0016987">
    <property type="term" value="F:sigma factor activity"/>
    <property type="evidence" value="ECO:0007669"/>
    <property type="project" value="UniProtKB-KW"/>
</dbReference>
<protein>
    <submittedName>
        <fullName evidence="7">RNA polymerase subunit sigma-70</fullName>
    </submittedName>
</protein>
<dbReference type="PANTHER" id="PTHR43133:SF51">
    <property type="entry name" value="RNA POLYMERASE SIGMA FACTOR"/>
    <property type="match status" value="1"/>
</dbReference>
<comment type="similarity">
    <text evidence="1">Belongs to the sigma-70 factor family. ECF subfamily.</text>
</comment>
<evidence type="ECO:0000313" key="8">
    <source>
        <dbReference type="Proteomes" id="UP000194841"/>
    </source>
</evidence>
<evidence type="ECO:0000256" key="3">
    <source>
        <dbReference type="ARBA" id="ARBA00023082"/>
    </source>
</evidence>
<dbReference type="OrthoDB" id="9784272at2"/>
<gene>
    <name evidence="7" type="ORF">B1199_13375</name>
</gene>
<dbReference type="InterPro" id="IPR013249">
    <property type="entry name" value="RNA_pol_sigma70_r4_t2"/>
</dbReference>
<dbReference type="InterPro" id="IPR039425">
    <property type="entry name" value="RNA_pol_sigma-70-like"/>
</dbReference>
<dbReference type="GO" id="GO:0003677">
    <property type="term" value="F:DNA binding"/>
    <property type="evidence" value="ECO:0007669"/>
    <property type="project" value="InterPro"/>
</dbReference>
<feature type="domain" description="RNA polymerase sigma factor 70 region 4 type 2" evidence="6">
    <location>
        <begin position="122"/>
        <end position="171"/>
    </location>
</feature>
<dbReference type="SUPFAM" id="SSF88659">
    <property type="entry name" value="Sigma3 and sigma4 domains of RNA polymerase sigma factors"/>
    <property type="match status" value="1"/>
</dbReference>
<dbReference type="PANTHER" id="PTHR43133">
    <property type="entry name" value="RNA POLYMERASE ECF-TYPE SIGMA FACTO"/>
    <property type="match status" value="1"/>
</dbReference>
<dbReference type="InterPro" id="IPR013324">
    <property type="entry name" value="RNA_pol_sigma_r3/r4-like"/>
</dbReference>
<dbReference type="EMBL" id="MWPV01000004">
    <property type="protein sequence ID" value="OUL57161.1"/>
    <property type="molecule type" value="Genomic_DNA"/>
</dbReference>
<keyword evidence="2" id="KW-0805">Transcription regulation</keyword>
<dbReference type="GO" id="GO:0006352">
    <property type="term" value="P:DNA-templated transcription initiation"/>
    <property type="evidence" value="ECO:0007669"/>
    <property type="project" value="InterPro"/>
</dbReference>
<comment type="caution">
    <text evidence="7">The sequence shown here is derived from an EMBL/GenBank/DDBJ whole genome shotgun (WGS) entry which is preliminary data.</text>
</comment>
<sequence>MFFQSEQRLINKAKAGNKSAWFKLVAMHEQTVYHYCLRMLGNPDDAVDLLQEVFISVYRSLEGFRFDSSFKTWLIRIAHRRCVEFYRKRKVFDQSNESELQLEACTNSCPELSLQNKQHNQIVISALQTLSNDQRLVIELKFFQHYTFEQIAEQLLVSTNTIKSRFYAGLSNLKPVLEKYNDE</sequence>
<evidence type="ECO:0000259" key="6">
    <source>
        <dbReference type="Pfam" id="PF08281"/>
    </source>
</evidence>
<dbReference type="Gene3D" id="1.10.1740.10">
    <property type="match status" value="1"/>
</dbReference>
<dbReference type="InterPro" id="IPR013325">
    <property type="entry name" value="RNA_pol_sigma_r2"/>
</dbReference>
<evidence type="ECO:0000256" key="1">
    <source>
        <dbReference type="ARBA" id="ARBA00010641"/>
    </source>
</evidence>
<dbReference type="InterPro" id="IPR007627">
    <property type="entry name" value="RNA_pol_sigma70_r2"/>
</dbReference>
<keyword evidence="3" id="KW-0731">Sigma factor</keyword>
<dbReference type="CDD" id="cd06171">
    <property type="entry name" value="Sigma70_r4"/>
    <property type="match status" value="1"/>
</dbReference>
<evidence type="ECO:0000313" key="7">
    <source>
        <dbReference type="EMBL" id="OUL57161.1"/>
    </source>
</evidence>
<feature type="domain" description="RNA polymerase sigma-70 region 2" evidence="5">
    <location>
        <begin position="24"/>
        <end position="90"/>
    </location>
</feature>